<keyword evidence="6" id="KW-0813">Transport</keyword>
<organism evidence="15 16">
    <name type="scientific">Musa troglodytarum</name>
    <name type="common">fe'i banana</name>
    <dbReference type="NCBI Taxonomy" id="320322"/>
    <lineage>
        <taxon>Eukaryota</taxon>
        <taxon>Viridiplantae</taxon>
        <taxon>Streptophyta</taxon>
        <taxon>Embryophyta</taxon>
        <taxon>Tracheophyta</taxon>
        <taxon>Spermatophyta</taxon>
        <taxon>Magnoliopsida</taxon>
        <taxon>Liliopsida</taxon>
        <taxon>Zingiberales</taxon>
        <taxon>Musaceae</taxon>
        <taxon>Musa</taxon>
    </lineage>
</organism>
<keyword evidence="7" id="KW-0963">Cytoplasm</keyword>
<keyword evidence="16" id="KW-1185">Reference proteome</keyword>
<dbReference type="FunFam" id="2.60.40.640:FF:000006">
    <property type="entry name" value="Vacuolar protein sorting-associated protein 26"/>
    <property type="match status" value="1"/>
</dbReference>
<accession>A0A9E7FU75</accession>
<evidence type="ECO:0000313" key="16">
    <source>
        <dbReference type="Proteomes" id="UP001055439"/>
    </source>
</evidence>
<dbReference type="Pfam" id="PF03643">
    <property type="entry name" value="Vps26"/>
    <property type="match status" value="1"/>
</dbReference>
<evidence type="ECO:0000256" key="5">
    <source>
        <dbReference type="ARBA" id="ARBA00009100"/>
    </source>
</evidence>
<evidence type="ECO:0000256" key="12">
    <source>
        <dbReference type="ARBA" id="ARBA00064408"/>
    </source>
</evidence>
<dbReference type="GO" id="GO:0006886">
    <property type="term" value="P:intracellular protein transport"/>
    <property type="evidence" value="ECO:0007669"/>
    <property type="project" value="InterPro"/>
</dbReference>
<comment type="subunit">
    <text evidence="12">Component of the retromer complex which consists of VPS29 (MAG1), VPS26 (VPS26A or VPS26B), VPS35 (VPS35A or VPS35B or VPS35C), VPS5/17 (SNX1 or SNX2A or SNX2B). Component of a retromer subcomplex consisting of VPS29 (MAG1), VPS26 (VPS26A or VPS26B), VPS35 (VPS35A or VPS35B or VPS35C).</text>
</comment>
<evidence type="ECO:0000256" key="9">
    <source>
        <dbReference type="ARBA" id="ARBA00023034"/>
    </source>
</evidence>
<keyword evidence="10" id="KW-0472">Membrane</keyword>
<keyword evidence="9" id="KW-0333">Golgi apparatus</keyword>
<dbReference type="FunFam" id="2.60.40.640:FF:000012">
    <property type="entry name" value="vacuolar protein sorting-associated protein 26A"/>
    <property type="match status" value="1"/>
</dbReference>
<dbReference type="Proteomes" id="UP001055439">
    <property type="component" value="Chromosome 5"/>
</dbReference>
<dbReference type="InterPro" id="IPR014752">
    <property type="entry name" value="Arrestin-like_C"/>
</dbReference>
<evidence type="ECO:0000313" key="15">
    <source>
        <dbReference type="EMBL" id="URE01052.1"/>
    </source>
</evidence>
<dbReference type="PANTHER" id="PTHR14374">
    <property type="entry name" value="FOIE GRAS"/>
    <property type="match status" value="1"/>
</dbReference>
<evidence type="ECO:0000256" key="11">
    <source>
        <dbReference type="ARBA" id="ARBA00056169"/>
    </source>
</evidence>
<evidence type="ECO:0000256" key="2">
    <source>
        <dbReference type="ARBA" id="ARBA00004179"/>
    </source>
</evidence>
<dbReference type="PANTHER" id="PTHR14374:SF0">
    <property type="entry name" value="TRAFFICKING PROTEIN PARTICLE COMPLEX SUBUNIT 11"/>
    <property type="match status" value="1"/>
</dbReference>
<evidence type="ECO:0000256" key="6">
    <source>
        <dbReference type="ARBA" id="ARBA00022448"/>
    </source>
</evidence>
<evidence type="ECO:0000256" key="1">
    <source>
        <dbReference type="ARBA" id="ARBA00004125"/>
    </source>
</evidence>
<keyword evidence="8" id="KW-0653">Protein transport</keyword>
<proteinExistence type="inferred from homology"/>
<evidence type="ECO:0000256" key="7">
    <source>
        <dbReference type="ARBA" id="ARBA00022490"/>
    </source>
</evidence>
<dbReference type="InterPro" id="IPR028934">
    <property type="entry name" value="Vps26-related"/>
</dbReference>
<dbReference type="Pfam" id="PF11817">
    <property type="entry name" value="Foie-gras_1"/>
    <property type="match status" value="1"/>
</dbReference>
<evidence type="ECO:0000256" key="8">
    <source>
        <dbReference type="ARBA" id="ARBA00022927"/>
    </source>
</evidence>
<dbReference type="Gene3D" id="2.60.40.640">
    <property type="match status" value="2"/>
</dbReference>
<evidence type="ECO:0000256" key="13">
    <source>
        <dbReference type="SAM" id="MobiDB-lite"/>
    </source>
</evidence>
<dbReference type="GO" id="GO:0005794">
    <property type="term" value="C:Golgi apparatus"/>
    <property type="evidence" value="ECO:0007669"/>
    <property type="project" value="UniProtKB-SubCell"/>
</dbReference>
<reference evidence="15" key="1">
    <citation type="submission" date="2022-05" db="EMBL/GenBank/DDBJ databases">
        <title>The Musa troglodytarum L. genome provides insights into the mechanism of non-climacteric behaviour and enrichment of carotenoids.</title>
        <authorList>
            <person name="Wang J."/>
        </authorList>
    </citation>
    <scope>NUCLEOTIDE SEQUENCE</scope>
    <source>
        <tissue evidence="15">Leaf</tissue>
    </source>
</reference>
<comment type="subcellular location">
    <subcellularLocation>
        <location evidence="3">Cytoplasm</location>
    </subcellularLocation>
    <subcellularLocation>
        <location evidence="1">Endosome membrane</location>
        <topology evidence="1">Peripheral membrane protein</topology>
        <orientation evidence="1">Cytoplasmic side</orientation>
    </subcellularLocation>
    <subcellularLocation>
        <location evidence="4">Golgi apparatus</location>
        <location evidence="4">trans-Golgi network membrane</location>
        <topology evidence="4">Peripheral membrane protein</topology>
        <orientation evidence="4">Cytoplasmic side</orientation>
    </subcellularLocation>
    <subcellularLocation>
        <location evidence="2">Prevacuolar compartment membrane</location>
        <topology evidence="2">Peripheral membrane protein</topology>
        <orientation evidence="2">Cytoplasmic side</orientation>
    </subcellularLocation>
</comment>
<gene>
    <name evidence="15" type="ORF">MUK42_19788</name>
</gene>
<feature type="domain" description="Trafficking protein particle complex subunit 11" evidence="14">
    <location>
        <begin position="244"/>
        <end position="515"/>
    </location>
</feature>
<feature type="region of interest" description="Disordered" evidence="13">
    <location>
        <begin position="1217"/>
        <end position="1237"/>
    </location>
</feature>
<dbReference type="GO" id="GO:0010008">
    <property type="term" value="C:endosome membrane"/>
    <property type="evidence" value="ECO:0007669"/>
    <property type="project" value="UniProtKB-SubCell"/>
</dbReference>
<dbReference type="OrthoDB" id="6278596at2759"/>
<evidence type="ECO:0000259" key="14">
    <source>
        <dbReference type="Pfam" id="PF11817"/>
    </source>
</evidence>
<sequence length="1622" mass="182780">MENYPEELRTPPISLVSVVGCPELHQTISSFLHAEQPPINTLALPDFSKISVLAKKHKDPLASPQPVAGILKRDWLMKHRTRVSAAVAALFRADYVTGDPAQWLQVCTDLENLKAAVHGRSIRLIVILVQTNESEDVSEDLKIALRKRAEIDTKYLITFLQNDASELRQSLTRLASIFAELCNTYYREEGRRIRTRIEKRTFNSVAVYAEFRRDWAEALRFYEEAYRALREMIATSTRLPPVQRLVEIKAVAEQLHFKISTLLLHGGKVVEAIAWFNKHIASYRQLVGSTKNSFLHWDWLSRQFLVFAELLETSSAAIPSTLSPHFGASENPLTEWEVQPAYYYQLAASYLREKRYCLDSSLSMTDSASANTLGKNPESVLPSVFVGQSARLFEQGDTIDVLPLSDAEYINYAITEAQRFQDSYEIIALFKKAYESFNSLKAPRLASYCSTRMAKEYFIAEDFNNAKLHFDGVSSLYRQEGWVTLLWESLGYLQECSRRLGSVKDFIEYSLEMASLPIFSAAEVETPNSKREYGPAGLPTLSRREAIQNEVFGLLRGENILPLTDGGCSLIITEEQPVRVDVDVISPLRMALLACVAFHDQSVKPGSPTMMTLSLLSQLPCPVEVDRLEIEFNQPKCNFIIVNAVEDLSTAQLDMDSQDVRVENAPSLILPTNKWLRLTYEVKSGQSGKLECLSITAKIGKSFMICCQAESPASMEELPFWKFEDQVETFPTKDPGLAYSGLKVIQVEEPEPQVDLILGASNPALVGETFVVPLTIISNGHEVYSGELKINLVDARGGGLLMSPREAEPFSSGNHHVELLSISGTGVEDESQTQFDNIRKIQQSFGVVSVPVLRVGDSWSCKLEIKWHRPKSVMLYASLGYSPNSTEAASQRVNIHRSLQIEGKIPISISHCFMMPFRREPLLLSKVKSLPGIEQKVSLALNETSVLIVTARNSSEVPLRVISLSIRSDGDDDSRACSVQHVGGIPADDAPLVPGEEFKGIFSVTPKVDSPNLEVGSVCLVWKRDLKLGDFEDSGVVTEQKLPSVIVEQPPLIVSLDCPPHAILGVPFLFHIRIHNRTNLLQEIKYSLGDCQSFVFSGPHDNAGFVLPKSEYIMSYKIVPLCSGSQQLPQVSITSVRYSAALNPSAAAATIFVYPSEPEFIVGVKKQESILIGKPLRNIPHKDSARYRISTVKSLPKNSISAVRDQESVAPAGPTHRLLTTFTRPPPHRPTDRRSTSPPVPRLLLWSRTVASAVGFLFVCLGGDSKVSYELLYYRFRSLRVKLQGRNKYNLFILSKFNSFHMELFSLVTHSFISKFNMFKNLNYIVGAFKPPCTISVIFADGKTRKQVSIKKDNGRTTMVPIFESKENIVGEVIIEPTQGKKVEHNGIKIELLGQIELYFDKGNFYDFTSLVRELDIPGELYERKTYPFEFSTVEMPNESYSGINVRLRYILKVTISRNYIGNIMEYQEFCVRNFAPLPTINNSIKMEVGIEDCLHIEFEYSKSKYHLKDVIIGKIYFLLVRIKLKNMELEIRRRESTGSGPNTYVETETLAKYELMDGAPVRGESIPVRLFLSPYELTPTYRNINNKFSVKYYLNLVLMDEEDRRYFKQQEITIYRLQETS</sequence>
<evidence type="ECO:0000256" key="4">
    <source>
        <dbReference type="ARBA" id="ARBA00004546"/>
    </source>
</evidence>
<dbReference type="EMBL" id="CP097507">
    <property type="protein sequence ID" value="URE01052.1"/>
    <property type="molecule type" value="Genomic_DNA"/>
</dbReference>
<comment type="similarity">
    <text evidence="5">Belongs to the VPS26 family.</text>
</comment>
<evidence type="ECO:0000256" key="3">
    <source>
        <dbReference type="ARBA" id="ARBA00004496"/>
    </source>
</evidence>
<comment type="function">
    <text evidence="11">Plays a role in vesicular protein sorting. Component of the membrane-associated retromer complex which is essential in endosome-to-Golgi retrograde transport. The VPS29-VPS26-VPS35 subcomplex may be involved in recycling of specific cargos from endosome to the plasma membrane.</text>
</comment>
<name>A0A9E7FU75_9LILI</name>
<dbReference type="InterPro" id="IPR021773">
    <property type="entry name" value="TPC11"/>
</dbReference>
<protein>
    <recommendedName>
        <fullName evidence="14">Trafficking protein particle complex subunit 11 domain-containing protein</fullName>
    </recommendedName>
</protein>
<evidence type="ECO:0000256" key="10">
    <source>
        <dbReference type="ARBA" id="ARBA00023136"/>
    </source>
</evidence>